<dbReference type="Proteomes" id="UP001365542">
    <property type="component" value="Unassembled WGS sequence"/>
</dbReference>
<organism evidence="2 3">
    <name type="scientific">Orbilia ellipsospora</name>
    <dbReference type="NCBI Taxonomy" id="2528407"/>
    <lineage>
        <taxon>Eukaryota</taxon>
        <taxon>Fungi</taxon>
        <taxon>Dikarya</taxon>
        <taxon>Ascomycota</taxon>
        <taxon>Pezizomycotina</taxon>
        <taxon>Orbiliomycetes</taxon>
        <taxon>Orbiliales</taxon>
        <taxon>Orbiliaceae</taxon>
        <taxon>Orbilia</taxon>
    </lineage>
</organism>
<proteinExistence type="predicted"/>
<name>A0AAV9XQS5_9PEZI</name>
<comment type="caution">
    <text evidence="2">The sequence shown here is derived from an EMBL/GenBank/DDBJ whole genome shotgun (WGS) entry which is preliminary data.</text>
</comment>
<gene>
    <name evidence="2" type="ORF">TWF694_001140</name>
</gene>
<dbReference type="EMBL" id="JAVHJO010000001">
    <property type="protein sequence ID" value="KAK6544445.1"/>
    <property type="molecule type" value="Genomic_DNA"/>
</dbReference>
<keyword evidence="3" id="KW-1185">Reference proteome</keyword>
<accession>A0AAV9XQS5</accession>
<reference evidence="2 3" key="1">
    <citation type="submission" date="2019-10" db="EMBL/GenBank/DDBJ databases">
        <authorList>
            <person name="Palmer J.M."/>
        </authorList>
    </citation>
    <scope>NUCLEOTIDE SEQUENCE [LARGE SCALE GENOMIC DNA]</scope>
    <source>
        <strain evidence="2 3">TWF694</strain>
    </source>
</reference>
<protein>
    <submittedName>
        <fullName evidence="2">Uncharacterized protein</fullName>
    </submittedName>
</protein>
<evidence type="ECO:0000313" key="3">
    <source>
        <dbReference type="Proteomes" id="UP001365542"/>
    </source>
</evidence>
<evidence type="ECO:0000256" key="1">
    <source>
        <dbReference type="SAM" id="MobiDB-lite"/>
    </source>
</evidence>
<evidence type="ECO:0000313" key="2">
    <source>
        <dbReference type="EMBL" id="KAK6544445.1"/>
    </source>
</evidence>
<sequence length="484" mass="51143">MCNQLTWGVFPTSSSGAGTGSTTSNTSPSPAISSSLSSPFVLEGDGPFQNYLFEFDDDSGRVLLGATGQETLVSFQLTDGVLQNTADTSQLVYLRYNSTVAETFQTEGQAVANIIREVRFGAEDSLIASDYSDGWVWNSMNAQLSLNYQDETWSFVASHPAAELLLDRKLSTLKVKSVLPIYIYMLPNTIELLANSLLQRVSVVSQNPQQFSSFLSTATSPSLPSTTSRSSSLLSSSPNSPSPSSYYSSPSSLPSSSSSLSPSSLSPSSSSLSPSFSPSSSSYSSSALTVTLDPYDVITSNGLQDYCITLLSYFSPSAVLINTIHTATSRFTDGNLAPTDVTTSTSTFVTTVTSTTSILTSVPASASSSLAERDIQHAGFGKRGVRNLQQLHDTSGYITNLERRAPPCELSIYSSAALSSACSRAVTSPLSTFTSANLIYDLLISSIPPVSTSLTTSTSTSVSLSTVYGSTNYLAIGYLTTARG</sequence>
<dbReference type="AlphaFoldDB" id="A0AAV9XQS5"/>
<feature type="region of interest" description="Disordered" evidence="1">
    <location>
        <begin position="215"/>
        <end position="248"/>
    </location>
</feature>